<comment type="subcellular location">
    <subcellularLocation>
        <location evidence="1">Cytoplasm</location>
        <location evidence="1">Cytosol</location>
    </subcellularLocation>
</comment>
<keyword evidence="2" id="KW-0963">Cytoplasm</keyword>
<dbReference type="Proteomes" id="UP000274756">
    <property type="component" value="Unassembled WGS sequence"/>
</dbReference>
<accession>A0A0N4UMZ4</accession>
<dbReference type="AlphaFoldDB" id="A0A0N4UMZ4"/>
<dbReference type="InterPro" id="IPR000626">
    <property type="entry name" value="Ubiquitin-like_dom"/>
</dbReference>
<dbReference type="GO" id="GO:0051087">
    <property type="term" value="F:protein-folding chaperone binding"/>
    <property type="evidence" value="ECO:0007669"/>
    <property type="project" value="TreeGrafter"/>
</dbReference>
<protein>
    <submittedName>
        <fullName evidence="7">Ubiquitin-like domain-containing protein</fullName>
    </submittedName>
</protein>
<dbReference type="GO" id="GO:0071816">
    <property type="term" value="P:tail-anchored membrane protein insertion into ER membrane"/>
    <property type="evidence" value="ECO:0007669"/>
    <property type="project" value="TreeGrafter"/>
</dbReference>
<dbReference type="Proteomes" id="UP000038040">
    <property type="component" value="Unplaced"/>
</dbReference>
<dbReference type="GO" id="GO:0071818">
    <property type="term" value="C:BAT3 complex"/>
    <property type="evidence" value="ECO:0007669"/>
    <property type="project" value="TreeGrafter"/>
</dbReference>
<dbReference type="SUPFAM" id="SSF54236">
    <property type="entry name" value="Ubiquitin-like"/>
    <property type="match status" value="1"/>
</dbReference>
<keyword evidence="6" id="KW-1185">Reference proteome</keyword>
<dbReference type="Gene3D" id="3.10.20.90">
    <property type="entry name" value="Phosphatidylinositol 3-kinase Catalytic Subunit, Chain A, domain 1"/>
    <property type="match status" value="1"/>
</dbReference>
<evidence type="ECO:0000313" key="5">
    <source>
        <dbReference type="Proteomes" id="UP000038040"/>
    </source>
</evidence>
<dbReference type="GO" id="GO:0006620">
    <property type="term" value="P:post-translational protein targeting to endoplasmic reticulum membrane"/>
    <property type="evidence" value="ECO:0007669"/>
    <property type="project" value="InterPro"/>
</dbReference>
<dbReference type="STRING" id="318479.A0A0N4UMZ4"/>
<evidence type="ECO:0000256" key="2">
    <source>
        <dbReference type="ARBA" id="ARBA00022490"/>
    </source>
</evidence>
<dbReference type="WBParaSite" id="DME_0000925401-mRNA-1">
    <property type="protein sequence ID" value="DME_0000925401-mRNA-1"/>
    <property type="gene ID" value="DME_0000925401"/>
</dbReference>
<name>A0A0N4UMZ4_DRAME</name>
<evidence type="ECO:0000256" key="1">
    <source>
        <dbReference type="ARBA" id="ARBA00004514"/>
    </source>
</evidence>
<dbReference type="InterPro" id="IPR047154">
    <property type="entry name" value="UBL4A-like"/>
</dbReference>
<evidence type="ECO:0000259" key="3">
    <source>
        <dbReference type="PROSITE" id="PS50053"/>
    </source>
</evidence>
<dbReference type="OrthoDB" id="417450at2759"/>
<gene>
    <name evidence="4" type="ORF">DME_LOCUS2991</name>
</gene>
<dbReference type="PANTHER" id="PTHR46555:SF1">
    <property type="entry name" value="UBIQUITIN-LIKE PROTEIN 4A"/>
    <property type="match status" value="1"/>
</dbReference>
<sequence>MMKVIAKRLGSKTTECAIDIGLNKSIQDLRKEIGNVLCLPADTLKVLYLGRPLINSEATLESYDIQDGAKLTVIHTPNVDMKAPLSCAVGNIFRSHCAAKDLPTIFERKVNKLSLDDLERYAKAKNARIAQQSSSSVLE</sequence>
<dbReference type="Pfam" id="PF00240">
    <property type="entry name" value="ubiquitin"/>
    <property type="match status" value="1"/>
</dbReference>
<feature type="domain" description="Ubiquitin-like" evidence="3">
    <location>
        <begin position="2"/>
        <end position="74"/>
    </location>
</feature>
<organism evidence="5 7">
    <name type="scientific">Dracunculus medinensis</name>
    <name type="common">Guinea worm</name>
    <dbReference type="NCBI Taxonomy" id="318479"/>
    <lineage>
        <taxon>Eukaryota</taxon>
        <taxon>Metazoa</taxon>
        <taxon>Ecdysozoa</taxon>
        <taxon>Nematoda</taxon>
        <taxon>Chromadorea</taxon>
        <taxon>Rhabditida</taxon>
        <taxon>Spirurina</taxon>
        <taxon>Dracunculoidea</taxon>
        <taxon>Dracunculidae</taxon>
        <taxon>Dracunculus</taxon>
    </lineage>
</organism>
<reference evidence="4 6" key="2">
    <citation type="submission" date="2018-11" db="EMBL/GenBank/DDBJ databases">
        <authorList>
            <consortium name="Pathogen Informatics"/>
        </authorList>
    </citation>
    <scope>NUCLEOTIDE SEQUENCE [LARGE SCALE GENOMIC DNA]</scope>
</reference>
<dbReference type="InterPro" id="IPR029071">
    <property type="entry name" value="Ubiquitin-like_domsf"/>
</dbReference>
<evidence type="ECO:0000313" key="4">
    <source>
        <dbReference type="EMBL" id="VDN53018.1"/>
    </source>
</evidence>
<dbReference type="PANTHER" id="PTHR46555">
    <property type="entry name" value="UBIQUITIN-LIKE PROTEIN 4A"/>
    <property type="match status" value="1"/>
</dbReference>
<dbReference type="EMBL" id="UYYG01000095">
    <property type="protein sequence ID" value="VDN53018.1"/>
    <property type="molecule type" value="Genomic_DNA"/>
</dbReference>
<dbReference type="CDD" id="cd17039">
    <property type="entry name" value="Ubl_ubiquitin_like"/>
    <property type="match status" value="1"/>
</dbReference>
<reference evidence="7" key="1">
    <citation type="submission" date="2017-02" db="UniProtKB">
        <authorList>
            <consortium name="WormBaseParasite"/>
        </authorList>
    </citation>
    <scope>IDENTIFICATION</scope>
</reference>
<evidence type="ECO:0000313" key="7">
    <source>
        <dbReference type="WBParaSite" id="DME_0000925401-mRNA-1"/>
    </source>
</evidence>
<evidence type="ECO:0000313" key="6">
    <source>
        <dbReference type="Proteomes" id="UP000274756"/>
    </source>
</evidence>
<dbReference type="SMART" id="SM00213">
    <property type="entry name" value="UBQ"/>
    <property type="match status" value="1"/>
</dbReference>
<dbReference type="PROSITE" id="PS50053">
    <property type="entry name" value="UBIQUITIN_2"/>
    <property type="match status" value="1"/>
</dbReference>
<proteinExistence type="predicted"/>